<feature type="compositionally biased region" description="Polar residues" evidence="1">
    <location>
        <begin position="296"/>
        <end position="305"/>
    </location>
</feature>
<feature type="compositionally biased region" description="Polar residues" evidence="1">
    <location>
        <begin position="112"/>
        <end position="133"/>
    </location>
</feature>
<reference evidence="2" key="2">
    <citation type="journal article" date="2014" name="PLoS Genet.">
        <title>Signature gene expression reveals novel clues to the molecular mechanisms of dimorphic transition in Penicillium marneffei.</title>
        <authorList>
            <person name="Yang E."/>
            <person name="Wang G."/>
            <person name="Cai J."/>
            <person name="Woo P.C."/>
            <person name="Lau S.K."/>
            <person name="Yuen K.-Y."/>
            <person name="Chow W.-N."/>
            <person name="Lin X."/>
        </authorList>
    </citation>
    <scope>NUCLEOTIDE SEQUENCE</scope>
    <source>
        <strain evidence="2">PM1</strain>
    </source>
</reference>
<feature type="compositionally biased region" description="Acidic residues" evidence="1">
    <location>
        <begin position="273"/>
        <end position="290"/>
    </location>
</feature>
<feature type="region of interest" description="Disordered" evidence="1">
    <location>
        <begin position="1"/>
        <end position="160"/>
    </location>
</feature>
<evidence type="ECO:0000313" key="2">
    <source>
        <dbReference type="EMBL" id="KFX50709.1"/>
    </source>
</evidence>
<name>A0A093VL43_TALMA</name>
<feature type="compositionally biased region" description="Polar residues" evidence="1">
    <location>
        <begin position="1"/>
        <end position="11"/>
    </location>
</feature>
<feature type="compositionally biased region" description="Low complexity" evidence="1">
    <location>
        <begin position="204"/>
        <end position="221"/>
    </location>
</feature>
<dbReference type="HOGENOM" id="CLU_814089_0_0_1"/>
<sequence>MQAAISESSPQKAGRRVLGEKTANASLTPATKRIADANSQKFPTTAIPFNASINKLSPPKTRDVSSDARHAGQKRSINQVVEDIKEAESEPRKVLMTSQTEGEREFEIFDDVNNTQSRQRQTIKVPTSQQTEEGSPRDNLVSNPDTSKEECLSRVPTEPAARKLFIQQRAALARSRLQSAMRRVGDKSLDRALSQFEANSRPFLRTLSSSSSASTPRQQPQEQISQKISPTKQQRVLLPPLPLQPRSRPVRSSAQTTAASPSSKPLSIVNLPETDDEAEASDEPNEDDDNDKTPRQSDIGQQENVVESHDLGITMSQESDSVMDKLIKWTQSSTDSIHAEA</sequence>
<dbReference type="eggNOG" id="ENOG502RNSD">
    <property type="taxonomic scope" value="Eukaryota"/>
</dbReference>
<reference key="1">
    <citation type="journal article" date="2014" name="PLoS Genet.">
        <title>Signature Gene Expression Reveals Novel Clues to the Molecular Mechanisms of Dimorphic Transition in Penicillium marneffei.</title>
        <authorList>
            <person name="Yang E."/>
            <person name="Wang G."/>
            <person name="Cai J."/>
            <person name="Woo P.C."/>
            <person name="Lau S.K."/>
            <person name="Yuen K.-Y."/>
            <person name="Chow W.-N."/>
            <person name="Lin X."/>
        </authorList>
    </citation>
    <scope>NUCLEOTIDE SEQUENCE [LARGE SCALE GENOMIC DNA]</scope>
    <source>
        <strain>PM1</strain>
    </source>
</reference>
<proteinExistence type="predicted"/>
<feature type="compositionally biased region" description="Basic and acidic residues" evidence="1">
    <location>
        <begin position="60"/>
        <end position="70"/>
    </location>
</feature>
<comment type="caution">
    <text evidence="2">The sequence shown here is derived from an EMBL/GenBank/DDBJ whole genome shotgun (WGS) entry which is preliminary data.</text>
</comment>
<feature type="region of interest" description="Disordered" evidence="1">
    <location>
        <begin position="204"/>
        <end position="318"/>
    </location>
</feature>
<evidence type="ECO:0000256" key="1">
    <source>
        <dbReference type="SAM" id="MobiDB-lite"/>
    </source>
</evidence>
<feature type="compositionally biased region" description="Basic and acidic residues" evidence="1">
    <location>
        <begin position="82"/>
        <end position="93"/>
    </location>
</feature>
<organism evidence="2">
    <name type="scientific">Talaromyces marneffei PM1</name>
    <dbReference type="NCBI Taxonomy" id="1077442"/>
    <lineage>
        <taxon>Eukaryota</taxon>
        <taxon>Fungi</taxon>
        <taxon>Dikarya</taxon>
        <taxon>Ascomycota</taxon>
        <taxon>Pezizomycotina</taxon>
        <taxon>Eurotiomycetes</taxon>
        <taxon>Eurotiomycetidae</taxon>
        <taxon>Eurotiales</taxon>
        <taxon>Trichocomaceae</taxon>
        <taxon>Talaromyces</taxon>
        <taxon>Talaromyces sect. Talaromyces</taxon>
    </lineage>
</organism>
<feature type="compositionally biased region" description="Low complexity" evidence="1">
    <location>
        <begin position="233"/>
        <end position="263"/>
    </location>
</feature>
<gene>
    <name evidence="2" type="ORF">GQ26_0060200</name>
</gene>
<dbReference type="AlphaFoldDB" id="A0A093VL43"/>
<accession>A0A093VL43</accession>
<dbReference type="EMBL" id="JPOX01000006">
    <property type="protein sequence ID" value="KFX50709.1"/>
    <property type="molecule type" value="Genomic_DNA"/>
</dbReference>
<feature type="compositionally biased region" description="Polar residues" evidence="1">
    <location>
        <begin position="222"/>
        <end position="232"/>
    </location>
</feature>
<protein>
    <submittedName>
        <fullName evidence="2">Uncharacterized protein</fullName>
    </submittedName>
</protein>